<organism evidence="1 2">
    <name type="scientific">Paenibacillus pinisoli</name>
    <dbReference type="NCBI Taxonomy" id="1276110"/>
    <lineage>
        <taxon>Bacteria</taxon>
        <taxon>Bacillati</taxon>
        <taxon>Bacillota</taxon>
        <taxon>Bacilli</taxon>
        <taxon>Bacillales</taxon>
        <taxon>Paenibacillaceae</taxon>
        <taxon>Paenibacillus</taxon>
    </lineage>
</organism>
<dbReference type="RefSeq" id="WP_120114097.1">
    <property type="nucleotide sequence ID" value="NZ_QXQB01000007.1"/>
</dbReference>
<proteinExistence type="predicted"/>
<dbReference type="OrthoDB" id="7888911at2"/>
<name>A0A3A6PBB1_9BACL</name>
<gene>
    <name evidence="1" type="ORF">D3P09_24630</name>
</gene>
<sequence>MDKKKMGVLKKLYLATNYTYDREREVSLYQEDSLTDREKALLKEMNWPANQLEWLSHDSCVKELVKLRGDKRLTRERIMDGFVAGIGGSYPRGLSPFISYYTMQNMPEHEFQEAERYAACRTCSFSKNKKDGFWENAPYLHYVLYLGNTYGSSPWGALLDLKELAGQPPVKPTNEDIEVFRSLLDSLARSGPDETPGEFEKRLAAEKLMPKNKYVRRGILKSLAIAGVIPNSLVQTYFHTWIDFDDMERQGEKLANTKGRSDMEMPWAAWIGELGVNWDVAKELFGDEYVVQG</sequence>
<keyword evidence="2" id="KW-1185">Reference proteome</keyword>
<reference evidence="1 2" key="1">
    <citation type="submission" date="2018-09" db="EMBL/GenBank/DDBJ databases">
        <title>Paenibacillus aracenensis nov. sp. isolated from a cave in southern Spain.</title>
        <authorList>
            <person name="Jurado V."/>
            <person name="Gutierrez-Patricio S."/>
            <person name="Gonzalez-Pimentel J.L."/>
            <person name="Miller A.Z."/>
            <person name="Laiz L."/>
            <person name="Saiz-Jimenez C."/>
        </authorList>
    </citation>
    <scope>NUCLEOTIDE SEQUENCE [LARGE SCALE GENOMIC DNA]</scope>
    <source>
        <strain evidence="1 2">JCM 19203</strain>
    </source>
</reference>
<evidence type="ECO:0000313" key="2">
    <source>
        <dbReference type="Proteomes" id="UP000267798"/>
    </source>
</evidence>
<dbReference type="Proteomes" id="UP000267798">
    <property type="component" value="Unassembled WGS sequence"/>
</dbReference>
<protein>
    <submittedName>
        <fullName evidence="1">Uncharacterized protein</fullName>
    </submittedName>
</protein>
<dbReference type="EMBL" id="QXQB01000007">
    <property type="protein sequence ID" value="RJX37100.1"/>
    <property type="molecule type" value="Genomic_DNA"/>
</dbReference>
<evidence type="ECO:0000313" key="1">
    <source>
        <dbReference type="EMBL" id="RJX37100.1"/>
    </source>
</evidence>
<accession>A0A3A6PBB1</accession>
<dbReference type="AlphaFoldDB" id="A0A3A6PBB1"/>
<comment type="caution">
    <text evidence="1">The sequence shown here is derived from an EMBL/GenBank/DDBJ whole genome shotgun (WGS) entry which is preliminary data.</text>
</comment>